<accession>A0A392U1L5</accession>
<dbReference type="AlphaFoldDB" id="A0A392U1L5"/>
<dbReference type="EMBL" id="LXQA010685616">
    <property type="protein sequence ID" value="MCI65945.1"/>
    <property type="molecule type" value="Genomic_DNA"/>
</dbReference>
<feature type="non-terminal residue" evidence="2">
    <location>
        <position position="1"/>
    </location>
</feature>
<organism evidence="2 3">
    <name type="scientific">Trifolium medium</name>
    <dbReference type="NCBI Taxonomy" id="97028"/>
    <lineage>
        <taxon>Eukaryota</taxon>
        <taxon>Viridiplantae</taxon>
        <taxon>Streptophyta</taxon>
        <taxon>Embryophyta</taxon>
        <taxon>Tracheophyta</taxon>
        <taxon>Spermatophyta</taxon>
        <taxon>Magnoliopsida</taxon>
        <taxon>eudicotyledons</taxon>
        <taxon>Gunneridae</taxon>
        <taxon>Pentapetalae</taxon>
        <taxon>rosids</taxon>
        <taxon>fabids</taxon>
        <taxon>Fabales</taxon>
        <taxon>Fabaceae</taxon>
        <taxon>Papilionoideae</taxon>
        <taxon>50 kb inversion clade</taxon>
        <taxon>NPAAA clade</taxon>
        <taxon>Hologalegina</taxon>
        <taxon>IRL clade</taxon>
        <taxon>Trifolieae</taxon>
        <taxon>Trifolium</taxon>
    </lineage>
</organism>
<proteinExistence type="predicted"/>
<comment type="caution">
    <text evidence="2">The sequence shown here is derived from an EMBL/GenBank/DDBJ whole genome shotgun (WGS) entry which is preliminary data.</text>
</comment>
<evidence type="ECO:0000256" key="1">
    <source>
        <dbReference type="SAM" id="MobiDB-lite"/>
    </source>
</evidence>
<evidence type="ECO:0000313" key="2">
    <source>
        <dbReference type="EMBL" id="MCI65945.1"/>
    </source>
</evidence>
<protein>
    <submittedName>
        <fullName evidence="2">Uncharacterized protein</fullName>
    </submittedName>
</protein>
<sequence>CDAEFREDQRLKDIDRVRDDDSTHDDDDDRENCHGETTQERKSLKSYTIEGLVVGSSRGGSQGDHPHWVQEQLYK</sequence>
<feature type="compositionally biased region" description="Basic and acidic residues" evidence="1">
    <location>
        <begin position="31"/>
        <end position="43"/>
    </location>
</feature>
<reference evidence="2 3" key="1">
    <citation type="journal article" date="2018" name="Front. Plant Sci.">
        <title>Red Clover (Trifolium pratense) and Zigzag Clover (T. medium) - A Picture of Genomic Similarities and Differences.</title>
        <authorList>
            <person name="Dluhosova J."/>
            <person name="Istvanek J."/>
            <person name="Nedelnik J."/>
            <person name="Repkova J."/>
        </authorList>
    </citation>
    <scope>NUCLEOTIDE SEQUENCE [LARGE SCALE GENOMIC DNA]</scope>
    <source>
        <strain evidence="3">cv. 10/8</strain>
        <tissue evidence="2">Leaf</tissue>
    </source>
</reference>
<name>A0A392U1L5_9FABA</name>
<feature type="compositionally biased region" description="Basic and acidic residues" evidence="1">
    <location>
        <begin position="64"/>
        <end position="75"/>
    </location>
</feature>
<feature type="region of interest" description="Disordered" evidence="1">
    <location>
        <begin position="16"/>
        <end position="75"/>
    </location>
</feature>
<keyword evidence="3" id="KW-1185">Reference proteome</keyword>
<evidence type="ECO:0000313" key="3">
    <source>
        <dbReference type="Proteomes" id="UP000265520"/>
    </source>
</evidence>
<dbReference type="Proteomes" id="UP000265520">
    <property type="component" value="Unassembled WGS sequence"/>
</dbReference>